<comment type="caution">
    <text evidence="2">The sequence shown here is derived from an EMBL/GenBank/DDBJ whole genome shotgun (WGS) entry which is preliminary data.</text>
</comment>
<evidence type="ECO:0000313" key="3">
    <source>
        <dbReference type="Proteomes" id="UP000550707"/>
    </source>
</evidence>
<feature type="compositionally biased region" description="Polar residues" evidence="1">
    <location>
        <begin position="105"/>
        <end position="118"/>
    </location>
</feature>
<keyword evidence="3" id="KW-1185">Reference proteome</keyword>
<dbReference type="EMBL" id="JACASF010000019">
    <property type="protein sequence ID" value="KAF6416211.1"/>
    <property type="molecule type" value="Genomic_DNA"/>
</dbReference>
<accession>A0A7J8CZA1</accession>
<reference evidence="2 3" key="1">
    <citation type="journal article" date="2020" name="Nature">
        <title>Six reference-quality genomes reveal evolution of bat adaptations.</title>
        <authorList>
            <person name="Jebb D."/>
            <person name="Huang Z."/>
            <person name="Pippel M."/>
            <person name="Hughes G.M."/>
            <person name="Lavrichenko K."/>
            <person name="Devanna P."/>
            <person name="Winkler S."/>
            <person name="Jermiin L.S."/>
            <person name="Skirmuntt E.C."/>
            <person name="Katzourakis A."/>
            <person name="Burkitt-Gray L."/>
            <person name="Ray D.A."/>
            <person name="Sullivan K.A.M."/>
            <person name="Roscito J.G."/>
            <person name="Kirilenko B.M."/>
            <person name="Davalos L.M."/>
            <person name="Corthals A.P."/>
            <person name="Power M.L."/>
            <person name="Jones G."/>
            <person name="Ransome R.D."/>
            <person name="Dechmann D.K.N."/>
            <person name="Locatelli A.G."/>
            <person name="Puechmaille S.J."/>
            <person name="Fedrigo O."/>
            <person name="Jarvis E.D."/>
            <person name="Hiller M."/>
            <person name="Vernes S.C."/>
            <person name="Myers E.W."/>
            <person name="Teeling E.C."/>
        </authorList>
    </citation>
    <scope>NUCLEOTIDE SEQUENCE [LARGE SCALE GENOMIC DNA]</scope>
    <source>
        <strain evidence="2">MMolMol1</strain>
        <tissue evidence="2">Muscle</tissue>
    </source>
</reference>
<proteinExistence type="predicted"/>
<feature type="region of interest" description="Disordered" evidence="1">
    <location>
        <begin position="77"/>
        <end position="118"/>
    </location>
</feature>
<dbReference type="AlphaFoldDB" id="A0A7J8CZA1"/>
<organism evidence="2 3">
    <name type="scientific">Molossus molossus</name>
    <name type="common">Pallas' mastiff bat</name>
    <name type="synonym">Vespertilio molossus</name>
    <dbReference type="NCBI Taxonomy" id="27622"/>
    <lineage>
        <taxon>Eukaryota</taxon>
        <taxon>Metazoa</taxon>
        <taxon>Chordata</taxon>
        <taxon>Craniata</taxon>
        <taxon>Vertebrata</taxon>
        <taxon>Euteleostomi</taxon>
        <taxon>Mammalia</taxon>
        <taxon>Eutheria</taxon>
        <taxon>Laurasiatheria</taxon>
        <taxon>Chiroptera</taxon>
        <taxon>Yangochiroptera</taxon>
        <taxon>Molossidae</taxon>
        <taxon>Molossus</taxon>
    </lineage>
</organism>
<gene>
    <name evidence="2" type="ORF">HJG59_009491</name>
</gene>
<name>A0A7J8CZA1_MOLMO</name>
<evidence type="ECO:0000256" key="1">
    <source>
        <dbReference type="SAM" id="MobiDB-lite"/>
    </source>
</evidence>
<protein>
    <submittedName>
        <fullName evidence="2">Uncharacterized protein</fullName>
    </submittedName>
</protein>
<dbReference type="Proteomes" id="UP000550707">
    <property type="component" value="Unassembled WGS sequence"/>
</dbReference>
<sequence>MSPANVAQWLSMDPCTKRSPVQFLVRAHAQIVGQIPSGGHAGGRQSMFSLINVSLSLSLPLSLKSIKNNYLKEKKNAYDLSHRPQHPGLPQVADRTSKFDCPPSSRHNQVSPTQPSRSLTLEATSSGLSLKSKCPDVTIRSYRWARGNYFF</sequence>
<dbReference type="InParanoid" id="A0A7J8CZA1"/>
<evidence type="ECO:0000313" key="2">
    <source>
        <dbReference type="EMBL" id="KAF6416211.1"/>
    </source>
</evidence>